<sequence length="219" mass="25431">MKKYFVVTDVHSYFTLMKDALEQAGYDKANPNHIFVSCGDLLDRGDESAAILTFVNSIPKSRKILIKGNHEDLLERCLDEESFHSNDLHNGTLKTIYNLAGKTEFEYFINSDTKNVFSTVKAYKPLYKYLNSLQDYAEVGNYMFVHGWFPSGSDWSAEAWEEARWMNGMEAWKKGKVLKGKTVVCGHWHCSWGWSHLDQLRPEFPPKNRKNWENHLSHI</sequence>
<dbReference type="GO" id="GO:0008803">
    <property type="term" value="F:bis(5'-nucleosyl)-tetraphosphatase (symmetrical) activity"/>
    <property type="evidence" value="ECO:0007669"/>
    <property type="project" value="TreeGrafter"/>
</dbReference>
<dbReference type="Pfam" id="PF00149">
    <property type="entry name" value="Metallophos"/>
    <property type="match status" value="1"/>
</dbReference>
<organism evidence="2">
    <name type="scientific">Siphoviridae sp. ctrgt10</name>
    <dbReference type="NCBI Taxonomy" id="2826479"/>
    <lineage>
        <taxon>Viruses</taxon>
        <taxon>Duplodnaviria</taxon>
        <taxon>Heunggongvirae</taxon>
        <taxon>Uroviricota</taxon>
        <taxon>Caudoviricetes</taxon>
    </lineage>
</organism>
<name>A0A8S5M768_9CAUD</name>
<dbReference type="InterPro" id="IPR050126">
    <property type="entry name" value="Ap4A_hydrolase"/>
</dbReference>
<dbReference type="GO" id="GO:0110154">
    <property type="term" value="P:RNA decapping"/>
    <property type="evidence" value="ECO:0007669"/>
    <property type="project" value="TreeGrafter"/>
</dbReference>
<dbReference type="GO" id="GO:0016791">
    <property type="term" value="F:phosphatase activity"/>
    <property type="evidence" value="ECO:0007669"/>
    <property type="project" value="TreeGrafter"/>
</dbReference>
<evidence type="ECO:0000259" key="1">
    <source>
        <dbReference type="Pfam" id="PF00149"/>
    </source>
</evidence>
<dbReference type="Gene3D" id="3.60.21.10">
    <property type="match status" value="1"/>
</dbReference>
<dbReference type="PANTHER" id="PTHR42850">
    <property type="entry name" value="METALLOPHOSPHOESTERASE"/>
    <property type="match status" value="1"/>
</dbReference>
<dbReference type="EMBL" id="BK014839">
    <property type="protein sequence ID" value="DAD78060.1"/>
    <property type="molecule type" value="Genomic_DNA"/>
</dbReference>
<accession>A0A8S5M768</accession>
<dbReference type="InterPro" id="IPR029052">
    <property type="entry name" value="Metallo-depent_PP-like"/>
</dbReference>
<dbReference type="SUPFAM" id="SSF56300">
    <property type="entry name" value="Metallo-dependent phosphatases"/>
    <property type="match status" value="1"/>
</dbReference>
<dbReference type="PANTHER" id="PTHR42850:SF4">
    <property type="entry name" value="ZINC-DEPENDENT ENDOPOLYPHOSPHATASE"/>
    <property type="match status" value="1"/>
</dbReference>
<proteinExistence type="predicted"/>
<reference evidence="2" key="1">
    <citation type="journal article" date="2021" name="Proc. Natl. Acad. Sci. U.S.A.">
        <title>A Catalog of Tens of Thousands of Viruses from Human Metagenomes Reveals Hidden Associations with Chronic Diseases.</title>
        <authorList>
            <person name="Tisza M.J."/>
            <person name="Buck C.B."/>
        </authorList>
    </citation>
    <scope>NUCLEOTIDE SEQUENCE</scope>
    <source>
        <strain evidence="2">Ctrgt10</strain>
    </source>
</reference>
<evidence type="ECO:0000313" key="2">
    <source>
        <dbReference type="EMBL" id="DAD78060.1"/>
    </source>
</evidence>
<dbReference type="InterPro" id="IPR004843">
    <property type="entry name" value="Calcineurin-like_PHP"/>
</dbReference>
<feature type="domain" description="Calcineurin-like phosphoesterase" evidence="1">
    <location>
        <begin position="4"/>
        <end position="190"/>
    </location>
</feature>
<protein>
    <submittedName>
        <fullName evidence="2">Metallophosphatase domain protein</fullName>
    </submittedName>
</protein>